<evidence type="ECO:0000256" key="2">
    <source>
        <dbReference type="ARBA" id="ARBA00022438"/>
    </source>
</evidence>
<comment type="caution">
    <text evidence="9">The sequence shown here is derived from an EMBL/GenBank/DDBJ whole genome shotgun (WGS) entry which is preliminary data.</text>
</comment>
<evidence type="ECO:0000256" key="4">
    <source>
        <dbReference type="ARBA" id="ARBA00022723"/>
    </source>
</evidence>
<dbReference type="EMBL" id="MHOH01000017">
    <property type="protein sequence ID" value="OGZ60604.1"/>
    <property type="molecule type" value="Genomic_DNA"/>
</dbReference>
<dbReference type="InterPro" id="IPR001714">
    <property type="entry name" value="Pept_M24_MAP"/>
</dbReference>
<dbReference type="CDD" id="cd01086">
    <property type="entry name" value="MetAP1"/>
    <property type="match status" value="1"/>
</dbReference>
<reference evidence="9 10" key="1">
    <citation type="journal article" date="2016" name="Nat. Commun.">
        <title>Thousands of microbial genomes shed light on interconnected biogeochemical processes in an aquifer system.</title>
        <authorList>
            <person name="Anantharaman K."/>
            <person name="Brown C.T."/>
            <person name="Hug L.A."/>
            <person name="Sharon I."/>
            <person name="Castelle C.J."/>
            <person name="Probst A.J."/>
            <person name="Thomas B.C."/>
            <person name="Singh A."/>
            <person name="Wilkins M.J."/>
            <person name="Karaoz U."/>
            <person name="Brodie E.L."/>
            <person name="Williams K.H."/>
            <person name="Hubbard S.S."/>
            <person name="Banfield J.F."/>
        </authorList>
    </citation>
    <scope>NUCLEOTIDE SEQUENCE [LARGE SCALE GENOMIC DNA]</scope>
</reference>
<evidence type="ECO:0000256" key="1">
    <source>
        <dbReference type="ARBA" id="ARBA00002521"/>
    </source>
</evidence>
<evidence type="ECO:0000256" key="6">
    <source>
        <dbReference type="HAMAP-Rule" id="MF_01974"/>
    </source>
</evidence>
<feature type="binding site" evidence="6">
    <location>
        <position position="175"/>
    </location>
    <ligand>
        <name>substrate</name>
    </ligand>
</feature>
<comment type="catalytic activity">
    <reaction evidence="6 7">
        <text>Release of N-terminal amino acids, preferentially methionine, from peptides and arylamides.</text>
        <dbReference type="EC" id="3.4.11.18"/>
    </reaction>
</comment>
<feature type="binding site" evidence="6">
    <location>
        <position position="77"/>
    </location>
    <ligand>
        <name>substrate</name>
    </ligand>
</feature>
<dbReference type="PANTHER" id="PTHR43330">
    <property type="entry name" value="METHIONINE AMINOPEPTIDASE"/>
    <property type="match status" value="1"/>
</dbReference>
<feature type="binding site" evidence="6">
    <location>
        <position position="105"/>
    </location>
    <ligand>
        <name>a divalent metal cation</name>
        <dbReference type="ChEBI" id="CHEBI:60240"/>
        <label>1</label>
    </ligand>
</feature>
<gene>
    <name evidence="6" type="primary">map</name>
    <name evidence="9" type="ORF">A2919_01860</name>
</gene>
<keyword evidence="3 6" id="KW-0645">Protease</keyword>
<accession>A0A1G2HDQ6</accession>
<feature type="binding site" evidence="6">
    <location>
        <position position="201"/>
    </location>
    <ligand>
        <name>a divalent metal cation</name>
        <dbReference type="ChEBI" id="CHEBI:60240"/>
        <label>2</label>
        <note>catalytic</note>
    </ligand>
</feature>
<dbReference type="GO" id="GO:0046872">
    <property type="term" value="F:metal ion binding"/>
    <property type="evidence" value="ECO:0007669"/>
    <property type="project" value="UniProtKB-UniRule"/>
</dbReference>
<feature type="binding site" evidence="6">
    <location>
        <position position="232"/>
    </location>
    <ligand>
        <name>a divalent metal cation</name>
        <dbReference type="ChEBI" id="CHEBI:60240"/>
        <label>2</label>
        <note>catalytic</note>
    </ligand>
</feature>
<dbReference type="PANTHER" id="PTHR43330:SF27">
    <property type="entry name" value="METHIONINE AMINOPEPTIDASE"/>
    <property type="match status" value="1"/>
</dbReference>
<feature type="domain" description="Peptidase M24" evidence="8">
    <location>
        <begin position="11"/>
        <end position="239"/>
    </location>
</feature>
<keyword evidence="5 6" id="KW-0378">Hydrolase</keyword>
<feature type="binding site" evidence="6">
    <location>
        <position position="168"/>
    </location>
    <ligand>
        <name>a divalent metal cation</name>
        <dbReference type="ChEBI" id="CHEBI:60240"/>
        <label>2</label>
        <note>catalytic</note>
    </ligand>
</feature>
<comment type="similarity">
    <text evidence="6">Belongs to the peptidase M24A family. Methionine aminopeptidase type 1 subfamily.</text>
</comment>
<dbReference type="HAMAP" id="MF_01974">
    <property type="entry name" value="MetAP_1"/>
    <property type="match status" value="1"/>
</dbReference>
<evidence type="ECO:0000256" key="5">
    <source>
        <dbReference type="ARBA" id="ARBA00022801"/>
    </source>
</evidence>
<dbReference type="Proteomes" id="UP000178835">
    <property type="component" value="Unassembled WGS sequence"/>
</dbReference>
<dbReference type="GO" id="GO:0006508">
    <property type="term" value="P:proteolysis"/>
    <property type="evidence" value="ECO:0007669"/>
    <property type="project" value="UniProtKB-KW"/>
</dbReference>
<dbReference type="SUPFAM" id="SSF55920">
    <property type="entry name" value="Creatinase/aminopeptidase"/>
    <property type="match status" value="1"/>
</dbReference>
<evidence type="ECO:0000256" key="3">
    <source>
        <dbReference type="ARBA" id="ARBA00022670"/>
    </source>
</evidence>
<keyword evidence="2 6" id="KW-0031">Aminopeptidase</keyword>
<protein>
    <recommendedName>
        <fullName evidence="6 7">Methionine aminopeptidase</fullName>
        <shortName evidence="6">MAP</shortName>
        <shortName evidence="6">MetAP</shortName>
        <ecNumber evidence="6 7">3.4.11.18</ecNumber>
    </recommendedName>
    <alternativeName>
        <fullName evidence="6">Peptidase M</fullName>
    </alternativeName>
</protein>
<dbReference type="GO" id="GO:0004239">
    <property type="term" value="F:initiator methionyl aminopeptidase activity"/>
    <property type="evidence" value="ECO:0007669"/>
    <property type="project" value="UniProtKB-UniRule"/>
</dbReference>
<dbReference type="InterPro" id="IPR000994">
    <property type="entry name" value="Pept_M24"/>
</dbReference>
<dbReference type="GO" id="GO:0005829">
    <property type="term" value="C:cytosol"/>
    <property type="evidence" value="ECO:0007669"/>
    <property type="project" value="TreeGrafter"/>
</dbReference>
<name>A0A1G2HDQ6_9BACT</name>
<dbReference type="InterPro" id="IPR002467">
    <property type="entry name" value="Pept_M24A_MAP1"/>
</dbReference>
<evidence type="ECO:0000256" key="7">
    <source>
        <dbReference type="RuleBase" id="RU003653"/>
    </source>
</evidence>
<organism evidence="9 10">
    <name type="scientific">Candidatus Spechtbacteria bacterium RIFCSPLOWO2_01_FULL_43_12</name>
    <dbReference type="NCBI Taxonomy" id="1802162"/>
    <lineage>
        <taxon>Bacteria</taxon>
        <taxon>Candidatus Spechtiibacteriota</taxon>
    </lineage>
</organism>
<dbReference type="Pfam" id="PF00557">
    <property type="entry name" value="Peptidase_M24"/>
    <property type="match status" value="1"/>
</dbReference>
<sequence length="248" mass="26976">MITIKTKAEIEKMRQSGKIAALILKDIEKAVLPGVKTSQLNDLAKGLIKEHGVMSAFKGYQGFPGVICTSINDIVVHGIPDETELKEGDVLGLDFGVIYDGWYSDMAITVGVGHISYEAARIIKVAKKALRLGIKKARPGNTTEDIGNTIQRYVEDEGFHVVRELVGHGIGKNLHEDPPVPNYGKRHLGTVLEEGMVIAIEPMVVAGPPALSLHSDEFGYKSKHNFLTAHFEHTVAITAESSEVLTDL</sequence>
<evidence type="ECO:0000313" key="9">
    <source>
        <dbReference type="EMBL" id="OGZ60604.1"/>
    </source>
</evidence>
<evidence type="ECO:0000313" key="10">
    <source>
        <dbReference type="Proteomes" id="UP000178835"/>
    </source>
</evidence>
<dbReference type="NCBIfam" id="TIGR00500">
    <property type="entry name" value="met_pdase_I"/>
    <property type="match status" value="1"/>
</dbReference>
<feature type="binding site" evidence="6">
    <location>
        <position position="105"/>
    </location>
    <ligand>
        <name>a divalent metal cation</name>
        <dbReference type="ChEBI" id="CHEBI:60240"/>
        <label>2</label>
        <note>catalytic</note>
    </ligand>
</feature>
<comment type="function">
    <text evidence="1 6">Removes the N-terminal methionine from nascent proteins. The N-terminal methionine is often cleaved when the second residue in the primary sequence is small and uncharged (Met-Ala-, Cys, Gly, Pro, Ser, Thr, or Val). Requires deformylation of the N(alpha)-formylated initiator methionine before it can be hydrolyzed.</text>
</comment>
<dbReference type="EC" id="3.4.11.18" evidence="6 7"/>
<feature type="binding site" evidence="6">
    <location>
        <position position="232"/>
    </location>
    <ligand>
        <name>a divalent metal cation</name>
        <dbReference type="ChEBI" id="CHEBI:60240"/>
        <label>1</label>
    </ligand>
</feature>
<dbReference type="PRINTS" id="PR00599">
    <property type="entry name" value="MAPEPTIDASE"/>
</dbReference>
<proteinExistence type="inferred from homology"/>
<dbReference type="Gene3D" id="3.90.230.10">
    <property type="entry name" value="Creatinase/methionine aminopeptidase superfamily"/>
    <property type="match status" value="1"/>
</dbReference>
<evidence type="ECO:0000259" key="8">
    <source>
        <dbReference type="Pfam" id="PF00557"/>
    </source>
</evidence>
<dbReference type="AlphaFoldDB" id="A0A1G2HDQ6"/>
<keyword evidence="4 6" id="KW-0479">Metal-binding</keyword>
<dbReference type="InterPro" id="IPR036005">
    <property type="entry name" value="Creatinase/aminopeptidase-like"/>
</dbReference>
<feature type="binding site" evidence="6">
    <location>
        <position position="94"/>
    </location>
    <ligand>
        <name>a divalent metal cation</name>
        <dbReference type="ChEBI" id="CHEBI:60240"/>
        <label>1</label>
    </ligand>
</feature>
<dbReference type="GO" id="GO:0070006">
    <property type="term" value="F:metalloaminopeptidase activity"/>
    <property type="evidence" value="ECO:0007669"/>
    <property type="project" value="UniProtKB-UniRule"/>
</dbReference>
<comment type="cofactor">
    <cofactor evidence="6">
        <name>Co(2+)</name>
        <dbReference type="ChEBI" id="CHEBI:48828"/>
    </cofactor>
    <cofactor evidence="6">
        <name>Zn(2+)</name>
        <dbReference type="ChEBI" id="CHEBI:29105"/>
    </cofactor>
    <cofactor evidence="6">
        <name>Mn(2+)</name>
        <dbReference type="ChEBI" id="CHEBI:29035"/>
    </cofactor>
    <cofactor evidence="6">
        <name>Fe(2+)</name>
        <dbReference type="ChEBI" id="CHEBI:29033"/>
    </cofactor>
    <text evidence="6">Binds 2 divalent metal cations per subunit. Has a high-affinity and a low affinity metal-binding site. The true nature of the physiological cofactor is under debate. The enzyme is active with cobalt, zinc, manganese or divalent iron ions. Most likely, methionine aminopeptidases function as mononuclear Fe(2+)-metalloproteases under physiological conditions, and the catalytically relevant metal-binding site has been assigned to the histidine-containing high-affinity site.</text>
</comment>
<comment type="subunit">
    <text evidence="6">Monomer.</text>
</comment>